<keyword evidence="2" id="KW-1185">Reference proteome</keyword>
<reference evidence="1 2" key="1">
    <citation type="journal article" date="2018" name="Sci. Rep.">
        <title>Genomic signatures of local adaptation to the degree of environmental predictability in rotifers.</title>
        <authorList>
            <person name="Franch-Gras L."/>
            <person name="Hahn C."/>
            <person name="Garcia-Roger E.M."/>
            <person name="Carmona M.J."/>
            <person name="Serra M."/>
            <person name="Gomez A."/>
        </authorList>
    </citation>
    <scope>NUCLEOTIDE SEQUENCE [LARGE SCALE GENOMIC DNA]</scope>
    <source>
        <strain evidence="1">HYR1</strain>
    </source>
</reference>
<evidence type="ECO:0000313" key="2">
    <source>
        <dbReference type="Proteomes" id="UP000276133"/>
    </source>
</evidence>
<proteinExistence type="predicted"/>
<dbReference type="EMBL" id="REGN01002998">
    <property type="protein sequence ID" value="RNA24997.1"/>
    <property type="molecule type" value="Genomic_DNA"/>
</dbReference>
<organism evidence="1 2">
    <name type="scientific">Brachionus plicatilis</name>
    <name type="common">Marine rotifer</name>
    <name type="synonym">Brachionus muelleri</name>
    <dbReference type="NCBI Taxonomy" id="10195"/>
    <lineage>
        <taxon>Eukaryota</taxon>
        <taxon>Metazoa</taxon>
        <taxon>Spiralia</taxon>
        <taxon>Gnathifera</taxon>
        <taxon>Rotifera</taxon>
        <taxon>Eurotatoria</taxon>
        <taxon>Monogononta</taxon>
        <taxon>Pseudotrocha</taxon>
        <taxon>Ploima</taxon>
        <taxon>Brachionidae</taxon>
        <taxon>Brachionus</taxon>
    </lineage>
</organism>
<comment type="caution">
    <text evidence="1">The sequence shown here is derived from an EMBL/GenBank/DDBJ whole genome shotgun (WGS) entry which is preliminary data.</text>
</comment>
<name>A0A3M7RNR5_BRAPC</name>
<evidence type="ECO:0000313" key="1">
    <source>
        <dbReference type="EMBL" id="RNA24997.1"/>
    </source>
</evidence>
<dbReference type="AlphaFoldDB" id="A0A3M7RNR5"/>
<dbReference type="Proteomes" id="UP000276133">
    <property type="component" value="Unassembled WGS sequence"/>
</dbReference>
<accession>A0A3M7RNR5</accession>
<gene>
    <name evidence="1" type="ORF">BpHYR1_028386</name>
</gene>
<sequence>MTNLRHVIRFVYETLLASLTLFDLTMKSRKCKSYLNNYSHHFYTKSDLCVINFAIVTAMTIAKEHPSAKEAAKFELVSLSDCSHKTGTRTGKQFVFLPKFCFTLAYWYSVDYAENFWIEGRERQEKVATTGRVNQMRHFEEIRTWRNNESQ</sequence>
<protein>
    <submittedName>
        <fullName evidence="1">Uncharacterized protein</fullName>
    </submittedName>
</protein>